<evidence type="ECO:0000256" key="1">
    <source>
        <dbReference type="SAM" id="Phobius"/>
    </source>
</evidence>
<protein>
    <submittedName>
        <fullName evidence="2">Uncharacterized protein</fullName>
    </submittedName>
</protein>
<dbReference type="EMBL" id="JBHRSZ010000004">
    <property type="protein sequence ID" value="MFC3151430.1"/>
    <property type="molecule type" value="Genomic_DNA"/>
</dbReference>
<reference evidence="3" key="1">
    <citation type="journal article" date="2019" name="Int. J. Syst. Evol. Microbiol.">
        <title>The Global Catalogue of Microorganisms (GCM) 10K type strain sequencing project: providing services to taxonomists for standard genome sequencing and annotation.</title>
        <authorList>
            <consortium name="The Broad Institute Genomics Platform"/>
            <consortium name="The Broad Institute Genome Sequencing Center for Infectious Disease"/>
            <person name="Wu L."/>
            <person name="Ma J."/>
        </authorList>
    </citation>
    <scope>NUCLEOTIDE SEQUENCE [LARGE SCALE GENOMIC DNA]</scope>
    <source>
        <strain evidence="3">KCTC 52438</strain>
    </source>
</reference>
<feature type="transmembrane region" description="Helical" evidence="1">
    <location>
        <begin position="119"/>
        <end position="141"/>
    </location>
</feature>
<accession>A0ABV7HH25</accession>
<name>A0ABV7HH25_9GAMM</name>
<organism evidence="2 3">
    <name type="scientific">Litoribrevibacter euphylliae</name>
    <dbReference type="NCBI Taxonomy" id="1834034"/>
    <lineage>
        <taxon>Bacteria</taxon>
        <taxon>Pseudomonadati</taxon>
        <taxon>Pseudomonadota</taxon>
        <taxon>Gammaproteobacteria</taxon>
        <taxon>Oceanospirillales</taxon>
        <taxon>Oceanospirillaceae</taxon>
        <taxon>Litoribrevibacter</taxon>
    </lineage>
</organism>
<keyword evidence="1" id="KW-0472">Membrane</keyword>
<evidence type="ECO:0000313" key="2">
    <source>
        <dbReference type="EMBL" id="MFC3151430.1"/>
    </source>
</evidence>
<feature type="transmembrane region" description="Helical" evidence="1">
    <location>
        <begin position="81"/>
        <end position="99"/>
    </location>
</feature>
<keyword evidence="1" id="KW-0812">Transmembrane</keyword>
<keyword evidence="1" id="KW-1133">Transmembrane helix</keyword>
<dbReference type="Proteomes" id="UP001595476">
    <property type="component" value="Unassembled WGS sequence"/>
</dbReference>
<comment type="caution">
    <text evidence="2">The sequence shown here is derived from an EMBL/GenBank/DDBJ whole genome shotgun (WGS) entry which is preliminary data.</text>
</comment>
<feature type="transmembrane region" description="Helical" evidence="1">
    <location>
        <begin position="53"/>
        <end position="74"/>
    </location>
</feature>
<dbReference type="RefSeq" id="WP_386720171.1">
    <property type="nucleotide sequence ID" value="NZ_JBHRSZ010000004.1"/>
</dbReference>
<evidence type="ECO:0000313" key="3">
    <source>
        <dbReference type="Proteomes" id="UP001595476"/>
    </source>
</evidence>
<sequence length="142" mass="16131">MMFTGLLIINAIWFSMAFHTFSIKHRSFAKVVTPREQRSHHLFDVLAESGRFLGGMNFAFALCNIMLLLNLDLFPNDAQKAFLLFIFGIAHGSQFIFNVPVALENRKGGGVWQVFKMPMLFIFVTDFITMALNLLGAGYYIL</sequence>
<keyword evidence="3" id="KW-1185">Reference proteome</keyword>
<gene>
    <name evidence="2" type="ORF">ACFOEK_10370</name>
</gene>
<proteinExistence type="predicted"/>